<feature type="region of interest" description="Disordered" evidence="2">
    <location>
        <begin position="79"/>
        <end position="123"/>
    </location>
</feature>
<evidence type="ECO:0000313" key="4">
    <source>
        <dbReference type="Proteomes" id="UP001189624"/>
    </source>
</evidence>
<dbReference type="AlphaFoldDB" id="A0AA86VJ99"/>
<evidence type="ECO:0000313" key="3">
    <source>
        <dbReference type="EMBL" id="CAJ1969409.1"/>
    </source>
</evidence>
<feature type="coiled-coil region" evidence="1">
    <location>
        <begin position="245"/>
        <end position="299"/>
    </location>
</feature>
<gene>
    <name evidence="3" type="ORF">AYBTSS11_LOCUS22245</name>
</gene>
<protein>
    <submittedName>
        <fullName evidence="3">Uncharacterized protein</fullName>
    </submittedName>
</protein>
<evidence type="ECO:0000256" key="1">
    <source>
        <dbReference type="SAM" id="Coils"/>
    </source>
</evidence>
<dbReference type="EMBL" id="OY731404">
    <property type="protein sequence ID" value="CAJ1969409.1"/>
    <property type="molecule type" value="Genomic_DNA"/>
</dbReference>
<dbReference type="PANTHER" id="PTHR48435:SF1">
    <property type="entry name" value="POLYPROTEIN"/>
    <property type="match status" value="1"/>
</dbReference>
<proteinExistence type="predicted"/>
<dbReference type="Gramene" id="rna-AYBTSS11_LOCUS22245">
    <property type="protein sequence ID" value="CAJ1969409.1"/>
    <property type="gene ID" value="gene-AYBTSS11_LOCUS22245"/>
</dbReference>
<keyword evidence="1" id="KW-0175">Coiled coil</keyword>
<organism evidence="3 4">
    <name type="scientific">Sphenostylis stenocarpa</name>
    <dbReference type="NCBI Taxonomy" id="92480"/>
    <lineage>
        <taxon>Eukaryota</taxon>
        <taxon>Viridiplantae</taxon>
        <taxon>Streptophyta</taxon>
        <taxon>Embryophyta</taxon>
        <taxon>Tracheophyta</taxon>
        <taxon>Spermatophyta</taxon>
        <taxon>Magnoliopsida</taxon>
        <taxon>eudicotyledons</taxon>
        <taxon>Gunneridae</taxon>
        <taxon>Pentapetalae</taxon>
        <taxon>rosids</taxon>
        <taxon>fabids</taxon>
        <taxon>Fabales</taxon>
        <taxon>Fabaceae</taxon>
        <taxon>Papilionoideae</taxon>
        <taxon>50 kb inversion clade</taxon>
        <taxon>NPAAA clade</taxon>
        <taxon>indigoferoid/millettioid clade</taxon>
        <taxon>Phaseoleae</taxon>
        <taxon>Sphenostylis</taxon>
    </lineage>
</organism>
<evidence type="ECO:0000256" key="2">
    <source>
        <dbReference type="SAM" id="MobiDB-lite"/>
    </source>
</evidence>
<feature type="compositionally biased region" description="Acidic residues" evidence="2">
    <location>
        <begin position="84"/>
        <end position="106"/>
    </location>
</feature>
<dbReference type="InterPro" id="IPR053098">
    <property type="entry name" value="Petuviruses_polyprotein"/>
</dbReference>
<name>A0AA86VJ99_9FABA</name>
<dbReference type="Proteomes" id="UP001189624">
    <property type="component" value="Chromosome 7"/>
</dbReference>
<sequence length="332" mass="38757">MDHAFKRLPDGTVKTIFKKENDEGSSSSTVFTTMMITLGDKERKIPVHSFRPDGKPIYSDKINGHFMWDVNPDTCDPGCPCTETSDDSDDDDDDSEEEGDSDDDDKDFYNPPPDPDKQRMVISRQPLPIYEKILKALKENYEHYYQEKMSKAPQPIQTQSCMMLSSEEEFPSLRRANPQEETVMKPFIYSKEVTAEGSKKPISQAEEVLNWQTKNALAQNSLLQKIERKMDRIELSIEKEIGGMNSRLQKHYAELKEKIERLEEETRKIKETRRFNNLLIEKERELQKTREQYEELIQYVGEKKKIPIFEDEISARRKDLLFGHLLGFESIL</sequence>
<keyword evidence="4" id="KW-1185">Reference proteome</keyword>
<reference evidence="3" key="1">
    <citation type="submission" date="2023-10" db="EMBL/GenBank/DDBJ databases">
        <authorList>
            <person name="Domelevo Entfellner J.-B."/>
        </authorList>
    </citation>
    <scope>NUCLEOTIDE SEQUENCE</scope>
</reference>
<dbReference type="PANTHER" id="PTHR48435">
    <property type="entry name" value="POLYPROTEIN"/>
    <property type="match status" value="1"/>
</dbReference>
<accession>A0AA86VJ99</accession>